<dbReference type="RefSeq" id="WP_167147699.1">
    <property type="nucleotide sequence ID" value="NZ_JAAMOX010000001.1"/>
</dbReference>
<dbReference type="PANTHER" id="PTHR11136:SF0">
    <property type="entry name" value="DIHYDROFOLATE SYNTHETASE-RELATED"/>
    <property type="match status" value="1"/>
</dbReference>
<evidence type="ECO:0000256" key="10">
    <source>
        <dbReference type="ARBA" id="ARBA00047493"/>
    </source>
</evidence>
<evidence type="ECO:0000259" key="12">
    <source>
        <dbReference type="Pfam" id="PF02875"/>
    </source>
</evidence>
<dbReference type="PIRSF" id="PIRSF001563">
    <property type="entry name" value="Folylpolyglu_synth"/>
    <property type="match status" value="1"/>
</dbReference>
<evidence type="ECO:0000256" key="3">
    <source>
        <dbReference type="ARBA" id="ARBA00013025"/>
    </source>
</evidence>
<evidence type="ECO:0000256" key="11">
    <source>
        <dbReference type="PIRNR" id="PIRNR001563"/>
    </source>
</evidence>
<keyword evidence="5" id="KW-0479">Metal-binding</keyword>
<dbReference type="InterPro" id="IPR036615">
    <property type="entry name" value="Mur_ligase_C_dom_sf"/>
</dbReference>
<dbReference type="Gene3D" id="3.40.1190.10">
    <property type="entry name" value="Mur-like, catalytic domain"/>
    <property type="match status" value="1"/>
</dbReference>
<dbReference type="GO" id="GO:0005524">
    <property type="term" value="F:ATP binding"/>
    <property type="evidence" value="ECO:0007669"/>
    <property type="project" value="UniProtKB-KW"/>
</dbReference>
<evidence type="ECO:0000259" key="13">
    <source>
        <dbReference type="Pfam" id="PF08245"/>
    </source>
</evidence>
<dbReference type="Pfam" id="PF08245">
    <property type="entry name" value="Mur_ligase_M"/>
    <property type="match status" value="1"/>
</dbReference>
<keyword evidence="6 11" id="KW-0547">Nucleotide-binding</keyword>
<accession>A0A7X5QZB2</accession>
<keyword evidence="4 11" id="KW-0436">Ligase</keyword>
<dbReference type="InterPro" id="IPR018109">
    <property type="entry name" value="Folylpolyglutamate_synth_CS"/>
</dbReference>
<evidence type="ECO:0000256" key="7">
    <source>
        <dbReference type="ARBA" id="ARBA00022840"/>
    </source>
</evidence>
<proteinExistence type="inferred from homology"/>
<dbReference type="PROSITE" id="PS01012">
    <property type="entry name" value="FOLYLPOLYGLU_SYNT_2"/>
    <property type="match status" value="1"/>
</dbReference>
<comment type="cofactor">
    <cofactor evidence="1">
        <name>Mg(2+)</name>
        <dbReference type="ChEBI" id="CHEBI:18420"/>
    </cofactor>
</comment>
<evidence type="ECO:0000256" key="9">
    <source>
        <dbReference type="ARBA" id="ARBA00030592"/>
    </source>
</evidence>
<dbReference type="EMBL" id="JAAMOX010000001">
    <property type="protein sequence ID" value="NIH52729.1"/>
    <property type="molecule type" value="Genomic_DNA"/>
</dbReference>
<dbReference type="SUPFAM" id="SSF53623">
    <property type="entry name" value="MurD-like peptide ligases, catalytic domain"/>
    <property type="match status" value="1"/>
</dbReference>
<dbReference type="EC" id="6.3.2.17" evidence="3"/>
<dbReference type="InterPro" id="IPR013221">
    <property type="entry name" value="Mur_ligase_cen"/>
</dbReference>
<evidence type="ECO:0000256" key="8">
    <source>
        <dbReference type="ARBA" id="ARBA00022842"/>
    </source>
</evidence>
<dbReference type="FunFam" id="3.40.1190.10:FF:000011">
    <property type="entry name" value="Folylpolyglutamate synthase/dihydrofolate synthase"/>
    <property type="match status" value="1"/>
</dbReference>
<evidence type="ECO:0000256" key="4">
    <source>
        <dbReference type="ARBA" id="ARBA00022598"/>
    </source>
</evidence>
<dbReference type="Gene3D" id="3.90.190.20">
    <property type="entry name" value="Mur ligase, C-terminal domain"/>
    <property type="match status" value="1"/>
</dbReference>
<evidence type="ECO:0000256" key="1">
    <source>
        <dbReference type="ARBA" id="ARBA00001946"/>
    </source>
</evidence>
<dbReference type="InterPro" id="IPR001645">
    <property type="entry name" value="Folylpolyglutamate_synth"/>
</dbReference>
<protein>
    <recommendedName>
        <fullName evidence="3">tetrahydrofolate synthase</fullName>
        <ecNumber evidence="3">6.3.2.17</ecNumber>
    </recommendedName>
    <alternativeName>
        <fullName evidence="9">Tetrahydrofolylpolyglutamate synthase</fullName>
    </alternativeName>
</protein>
<feature type="domain" description="Mur ligase C-terminal" evidence="12">
    <location>
        <begin position="307"/>
        <end position="430"/>
    </location>
</feature>
<organism evidence="14 15">
    <name type="scientific">Lysinibacter cavernae</name>
    <dbReference type="NCBI Taxonomy" id="1640652"/>
    <lineage>
        <taxon>Bacteria</taxon>
        <taxon>Bacillati</taxon>
        <taxon>Actinomycetota</taxon>
        <taxon>Actinomycetes</taxon>
        <taxon>Micrococcales</taxon>
        <taxon>Microbacteriaceae</taxon>
        <taxon>Lysinibacter</taxon>
    </lineage>
</organism>
<dbReference type="AlphaFoldDB" id="A0A7X5QZB2"/>
<reference evidence="14 15" key="1">
    <citation type="submission" date="2020-02" db="EMBL/GenBank/DDBJ databases">
        <title>Sequencing the genomes of 1000 actinobacteria strains.</title>
        <authorList>
            <person name="Klenk H.-P."/>
        </authorList>
    </citation>
    <scope>NUCLEOTIDE SEQUENCE [LARGE SCALE GENOMIC DNA]</scope>
    <source>
        <strain evidence="14 15">DSM 27960</strain>
    </source>
</reference>
<evidence type="ECO:0000313" key="15">
    <source>
        <dbReference type="Proteomes" id="UP000541033"/>
    </source>
</evidence>
<gene>
    <name evidence="14" type="ORF">FHX76_000597</name>
</gene>
<keyword evidence="15" id="KW-1185">Reference proteome</keyword>
<feature type="domain" description="Mur ligase central" evidence="13">
    <location>
        <begin position="50"/>
        <end position="282"/>
    </location>
</feature>
<evidence type="ECO:0000256" key="5">
    <source>
        <dbReference type="ARBA" id="ARBA00022723"/>
    </source>
</evidence>
<evidence type="ECO:0000313" key="14">
    <source>
        <dbReference type="EMBL" id="NIH52729.1"/>
    </source>
</evidence>
<dbReference type="Proteomes" id="UP000541033">
    <property type="component" value="Unassembled WGS sequence"/>
</dbReference>
<dbReference type="InterPro" id="IPR004101">
    <property type="entry name" value="Mur_ligase_C"/>
</dbReference>
<evidence type="ECO:0000256" key="2">
    <source>
        <dbReference type="ARBA" id="ARBA00008276"/>
    </source>
</evidence>
<name>A0A7X5QZB2_9MICO</name>
<comment type="catalytic activity">
    <reaction evidence="10">
        <text>(6S)-5,6,7,8-tetrahydrofolyl-(gamma-L-Glu)(n) + L-glutamate + ATP = (6S)-5,6,7,8-tetrahydrofolyl-(gamma-L-Glu)(n+1) + ADP + phosphate + H(+)</text>
        <dbReference type="Rhea" id="RHEA:10580"/>
        <dbReference type="Rhea" id="RHEA-COMP:14738"/>
        <dbReference type="Rhea" id="RHEA-COMP:14740"/>
        <dbReference type="ChEBI" id="CHEBI:15378"/>
        <dbReference type="ChEBI" id="CHEBI:29985"/>
        <dbReference type="ChEBI" id="CHEBI:30616"/>
        <dbReference type="ChEBI" id="CHEBI:43474"/>
        <dbReference type="ChEBI" id="CHEBI:141005"/>
        <dbReference type="ChEBI" id="CHEBI:456216"/>
        <dbReference type="EC" id="6.3.2.17"/>
    </reaction>
</comment>
<dbReference type="GO" id="GO:0005737">
    <property type="term" value="C:cytoplasm"/>
    <property type="evidence" value="ECO:0007669"/>
    <property type="project" value="TreeGrafter"/>
</dbReference>
<dbReference type="GO" id="GO:0046872">
    <property type="term" value="F:metal ion binding"/>
    <property type="evidence" value="ECO:0007669"/>
    <property type="project" value="UniProtKB-KW"/>
</dbReference>
<comment type="caution">
    <text evidence="14">The sequence shown here is derived from an EMBL/GenBank/DDBJ whole genome shotgun (WGS) entry which is preliminary data.</text>
</comment>
<dbReference type="SUPFAM" id="SSF53244">
    <property type="entry name" value="MurD-like peptide ligases, peptide-binding domain"/>
    <property type="match status" value="1"/>
</dbReference>
<keyword evidence="7 11" id="KW-0067">ATP-binding</keyword>
<dbReference type="NCBIfam" id="TIGR01499">
    <property type="entry name" value="folC"/>
    <property type="match status" value="1"/>
</dbReference>
<dbReference type="Pfam" id="PF02875">
    <property type="entry name" value="Mur_ligase_C"/>
    <property type="match status" value="1"/>
</dbReference>
<dbReference type="InterPro" id="IPR036565">
    <property type="entry name" value="Mur-like_cat_sf"/>
</dbReference>
<dbReference type="GO" id="GO:0008841">
    <property type="term" value="F:dihydrofolate synthase activity"/>
    <property type="evidence" value="ECO:0007669"/>
    <property type="project" value="TreeGrafter"/>
</dbReference>
<dbReference type="GO" id="GO:0004326">
    <property type="term" value="F:tetrahydrofolylpolyglutamate synthase activity"/>
    <property type="evidence" value="ECO:0007669"/>
    <property type="project" value="UniProtKB-EC"/>
</dbReference>
<evidence type="ECO:0000256" key="6">
    <source>
        <dbReference type="ARBA" id="ARBA00022741"/>
    </source>
</evidence>
<sequence length="449" mass="48147">MSEPLSRGDAIYAELLERLGEDQPQPRLDATRRVAELLGDPQNSYPVILITGTNGKTSTSRMTESLLRALGLRTGLFTSPHLQRFNERIVIDGEPIGDDALDVVWQDIKPYVAMVDNELVAQGEPRLTFFETMTALAYAAFADAPVEVAVVEVGMGGEWDSTNIVDAAVSVFTPIDLDHVEKLGRTIAEIATTKAGIIAEGCDVVSARQTPEADTILAERAHSLHVPFLREGVDFAVDSSTVGVGGQLLALRGLSGTMYNEIMLPLYGEHQAQNAAVALAAVEAFTGRRVIAHDILDEGFGQVTVPGRLQLLGATPPVYADAAHNPHGARALAASLSGFFAFEELALVFGSLRDKDSYGVMEALRDSVSTVFVTQSSSERSHSVEDLAEIVRDASATLDVFERDSLEDAIESARNWAEQGESRGVIVAGSIVLIGEVMTIAQQNGWALS</sequence>
<dbReference type="PROSITE" id="PS01011">
    <property type="entry name" value="FOLYLPOLYGLU_SYNT_1"/>
    <property type="match status" value="1"/>
</dbReference>
<dbReference type="PANTHER" id="PTHR11136">
    <property type="entry name" value="FOLYLPOLYGLUTAMATE SYNTHASE-RELATED"/>
    <property type="match status" value="1"/>
</dbReference>
<comment type="similarity">
    <text evidence="2 11">Belongs to the folylpolyglutamate synthase family.</text>
</comment>
<keyword evidence="8" id="KW-0460">Magnesium</keyword>